<sequence length="119" mass="14240">MYSWTKYNWTKAEKEISDSIFERYTNGELSYNEATETAENYGIPGWLYNRYSFNEAVRRYNQDFYKYIGKVKKEALDRFKLTEEDERLLRENPDDISLIKGILPLTDEAIKEIRNSILT</sequence>
<accession>A0A162UNE8</accession>
<evidence type="ECO:0000313" key="1">
    <source>
        <dbReference type="EMBL" id="KZL94107.1"/>
    </source>
</evidence>
<reference evidence="1 2" key="1">
    <citation type="submission" date="2016-04" db="EMBL/GenBank/DDBJ databases">
        <title>Genome sequence of Clostridium magnum DSM 2767.</title>
        <authorList>
            <person name="Poehlein A."/>
            <person name="Uhlig R."/>
            <person name="Fischer R."/>
            <person name="Bahl H."/>
            <person name="Daniel R."/>
        </authorList>
    </citation>
    <scope>NUCLEOTIDE SEQUENCE [LARGE SCALE GENOMIC DNA]</scope>
    <source>
        <strain evidence="1 2">DSM 2767</strain>
    </source>
</reference>
<dbReference type="RefSeq" id="WP_066619077.1">
    <property type="nucleotide sequence ID" value="NZ_FQXL01000009.1"/>
</dbReference>
<comment type="caution">
    <text evidence="1">The sequence shown here is derived from an EMBL/GenBank/DDBJ whole genome shotgun (WGS) entry which is preliminary data.</text>
</comment>
<dbReference type="PATRIC" id="fig|1121326.3.peg.1124"/>
<organism evidence="1 2">
    <name type="scientific">Clostridium magnum DSM 2767</name>
    <dbReference type="NCBI Taxonomy" id="1121326"/>
    <lineage>
        <taxon>Bacteria</taxon>
        <taxon>Bacillati</taxon>
        <taxon>Bacillota</taxon>
        <taxon>Clostridia</taxon>
        <taxon>Eubacteriales</taxon>
        <taxon>Clostridiaceae</taxon>
        <taxon>Clostridium</taxon>
    </lineage>
</organism>
<evidence type="ECO:0000313" key="2">
    <source>
        <dbReference type="Proteomes" id="UP000076603"/>
    </source>
</evidence>
<keyword evidence="2" id="KW-1185">Reference proteome</keyword>
<dbReference type="AlphaFoldDB" id="A0A162UNE8"/>
<dbReference type="Proteomes" id="UP000076603">
    <property type="component" value="Unassembled WGS sequence"/>
</dbReference>
<gene>
    <name evidence="1" type="ORF">CLMAG_11600</name>
</gene>
<name>A0A162UNE8_9CLOT</name>
<dbReference type="OrthoDB" id="176168at2"/>
<dbReference type="EMBL" id="LWAE01000001">
    <property type="protein sequence ID" value="KZL94107.1"/>
    <property type="molecule type" value="Genomic_DNA"/>
</dbReference>
<proteinExistence type="predicted"/>
<protein>
    <submittedName>
        <fullName evidence="1">Uncharacterized protein</fullName>
    </submittedName>
</protein>